<sequence>LDELKEIYFFNDIIKKYSRKTKKINNRVLIYQMARDSINLMVKDLIRNSLIKFKVNKINKLNDVYRSEDKLVCFSTRYENIIDEIRHFLNSKMYKNNKILKKNNEGKKIIEKLFKFISNKPRKFLTFLPIKHNKYRSVADYISGMTDRFAINIYKSIK</sequence>
<organism evidence="3">
    <name type="scientific">marine metagenome</name>
    <dbReference type="NCBI Taxonomy" id="408172"/>
    <lineage>
        <taxon>unclassified sequences</taxon>
        <taxon>metagenomes</taxon>
        <taxon>ecological metagenomes</taxon>
    </lineage>
</organism>
<dbReference type="AlphaFoldDB" id="A0A382WAW5"/>
<protein>
    <recommendedName>
        <fullName evidence="2">Phosphohydrolase-associated domain-containing protein</fullName>
    </recommendedName>
</protein>
<feature type="non-terminal residue" evidence="3">
    <location>
        <position position="1"/>
    </location>
</feature>
<evidence type="ECO:0000256" key="1">
    <source>
        <dbReference type="ARBA" id="ARBA00022801"/>
    </source>
</evidence>
<dbReference type="EMBL" id="UINC01157981">
    <property type="protein sequence ID" value="SVD55268.1"/>
    <property type="molecule type" value="Genomic_DNA"/>
</dbReference>
<reference evidence="3" key="1">
    <citation type="submission" date="2018-05" db="EMBL/GenBank/DDBJ databases">
        <authorList>
            <person name="Lanie J.A."/>
            <person name="Ng W.-L."/>
            <person name="Kazmierczak K.M."/>
            <person name="Andrzejewski T.M."/>
            <person name="Davidsen T.M."/>
            <person name="Wayne K.J."/>
            <person name="Tettelin H."/>
            <person name="Glass J.I."/>
            <person name="Rusch D."/>
            <person name="Podicherti R."/>
            <person name="Tsui H.-C.T."/>
            <person name="Winkler M.E."/>
        </authorList>
    </citation>
    <scope>NUCLEOTIDE SEQUENCE</scope>
</reference>
<dbReference type="InterPro" id="IPR026875">
    <property type="entry name" value="PHydrolase_assoc_dom"/>
</dbReference>
<evidence type="ECO:0000313" key="3">
    <source>
        <dbReference type="EMBL" id="SVD55268.1"/>
    </source>
</evidence>
<dbReference type="SUPFAM" id="SSF109604">
    <property type="entry name" value="HD-domain/PDEase-like"/>
    <property type="match status" value="1"/>
</dbReference>
<proteinExistence type="predicted"/>
<name>A0A382WAW5_9ZZZZ</name>
<feature type="domain" description="Phosphohydrolase-associated" evidence="2">
    <location>
        <begin position="72"/>
        <end position="155"/>
    </location>
</feature>
<dbReference type="GO" id="GO:0016787">
    <property type="term" value="F:hydrolase activity"/>
    <property type="evidence" value="ECO:0007669"/>
    <property type="project" value="UniProtKB-KW"/>
</dbReference>
<evidence type="ECO:0000259" key="2">
    <source>
        <dbReference type="Pfam" id="PF13286"/>
    </source>
</evidence>
<keyword evidence="1" id="KW-0378">Hydrolase</keyword>
<dbReference type="Pfam" id="PF13286">
    <property type="entry name" value="HD_assoc"/>
    <property type="match status" value="1"/>
</dbReference>
<dbReference type="Gene3D" id="1.10.3210.10">
    <property type="entry name" value="Hypothetical protein af1432"/>
    <property type="match status" value="1"/>
</dbReference>
<accession>A0A382WAW5</accession>
<gene>
    <name evidence="3" type="ORF">METZ01_LOCUS408122</name>
</gene>